<dbReference type="Gene3D" id="3.20.20.140">
    <property type="entry name" value="Metal-dependent hydrolases"/>
    <property type="match status" value="1"/>
</dbReference>
<dbReference type="InterPro" id="IPR006680">
    <property type="entry name" value="Amidohydro-rel"/>
</dbReference>
<gene>
    <name evidence="3" type="ORF">SAMN05443144_12733</name>
</gene>
<evidence type="ECO:0000256" key="1">
    <source>
        <dbReference type="ARBA" id="ARBA00023239"/>
    </source>
</evidence>
<reference evidence="3 4" key="1">
    <citation type="submission" date="2016-11" db="EMBL/GenBank/DDBJ databases">
        <authorList>
            <person name="Jaros S."/>
            <person name="Januszkiewicz K."/>
            <person name="Wedrychowicz H."/>
        </authorList>
    </citation>
    <scope>NUCLEOTIDE SEQUENCE [LARGE SCALE GENOMIC DNA]</scope>
    <source>
        <strain evidence="3 4">DSM 21986</strain>
    </source>
</reference>
<name>A0A1M5JKT5_9BACT</name>
<dbReference type="Proteomes" id="UP000184041">
    <property type="component" value="Unassembled WGS sequence"/>
</dbReference>
<proteinExistence type="predicted"/>
<organism evidence="3 4">
    <name type="scientific">Fodinibius roseus</name>
    <dbReference type="NCBI Taxonomy" id="1194090"/>
    <lineage>
        <taxon>Bacteria</taxon>
        <taxon>Pseudomonadati</taxon>
        <taxon>Balneolota</taxon>
        <taxon>Balneolia</taxon>
        <taxon>Balneolales</taxon>
        <taxon>Balneolaceae</taxon>
        <taxon>Fodinibius</taxon>
    </lineage>
</organism>
<dbReference type="STRING" id="1194090.SAMN05443144_12733"/>
<keyword evidence="4" id="KW-1185">Reference proteome</keyword>
<dbReference type="EMBL" id="FQUS01000027">
    <property type="protein sequence ID" value="SHG40633.1"/>
    <property type="molecule type" value="Genomic_DNA"/>
</dbReference>
<dbReference type="GO" id="GO:0019748">
    <property type="term" value="P:secondary metabolic process"/>
    <property type="evidence" value="ECO:0007669"/>
    <property type="project" value="TreeGrafter"/>
</dbReference>
<keyword evidence="1" id="KW-0456">Lyase</keyword>
<evidence type="ECO:0000313" key="3">
    <source>
        <dbReference type="EMBL" id="SHG40633.1"/>
    </source>
</evidence>
<dbReference type="AlphaFoldDB" id="A0A1M5JKT5"/>
<dbReference type="InterPro" id="IPR032466">
    <property type="entry name" value="Metal_Hydrolase"/>
</dbReference>
<dbReference type="GO" id="GO:0016787">
    <property type="term" value="F:hydrolase activity"/>
    <property type="evidence" value="ECO:0007669"/>
    <property type="project" value="UniProtKB-KW"/>
</dbReference>
<dbReference type="SUPFAM" id="SSF51556">
    <property type="entry name" value="Metallo-dependent hydrolases"/>
    <property type="match status" value="1"/>
</dbReference>
<dbReference type="OrthoDB" id="644687at2"/>
<dbReference type="InterPro" id="IPR032465">
    <property type="entry name" value="ACMSD"/>
</dbReference>
<dbReference type="GO" id="GO:0005737">
    <property type="term" value="C:cytoplasm"/>
    <property type="evidence" value="ECO:0007669"/>
    <property type="project" value="TreeGrafter"/>
</dbReference>
<dbReference type="PANTHER" id="PTHR21240">
    <property type="entry name" value="2-AMINO-3-CARBOXYLMUCONATE-6-SEMIALDEHYDE DECARBOXYLASE"/>
    <property type="match status" value="1"/>
</dbReference>
<dbReference type="GO" id="GO:0016831">
    <property type="term" value="F:carboxy-lyase activity"/>
    <property type="evidence" value="ECO:0007669"/>
    <property type="project" value="InterPro"/>
</dbReference>
<accession>A0A1M5JKT5</accession>
<dbReference type="Pfam" id="PF04909">
    <property type="entry name" value="Amidohydro_2"/>
    <property type="match status" value="1"/>
</dbReference>
<dbReference type="PANTHER" id="PTHR21240:SF28">
    <property type="entry name" value="ISO-OROTATE DECARBOXYLASE (EUROFUNG)"/>
    <property type="match status" value="1"/>
</dbReference>
<evidence type="ECO:0000259" key="2">
    <source>
        <dbReference type="Pfam" id="PF04909"/>
    </source>
</evidence>
<feature type="domain" description="Amidohydrolase-related" evidence="2">
    <location>
        <begin position="89"/>
        <end position="336"/>
    </location>
</feature>
<evidence type="ECO:0000313" key="4">
    <source>
        <dbReference type="Proteomes" id="UP000184041"/>
    </source>
</evidence>
<sequence length="338" mass="39377">MDFSNHAQTLYNEIEKIDAHTHLNAERTALQQEGEEEGFRFLSINTEIPDFPSTTRQREIASALDQQHPTPVNFIATFSTEHWGEPFWQDQAIDQIKQGLQKGAVGVKIWKNVGMVLKDKEGQFVMADDPSFDPIYEYLSEHRIPLLAHQAEPKNCWLPLEEMTVTSDKEYFSNHPEYHMYLHDEFPSYSELLEARDRVLDKHPDLPFIGLHLASLEWSVEKVAEWLDRYPNAGVDLAERVCHLQHQAVDRPKKVKHFVEAYRDRIIYGTDQIDDGSLSAPELREEIRGKWHSEFQFFADDTIQNAWNVKKPFRGLGLEKGIIRKIFRDNAVRYYPGL</sequence>
<keyword evidence="3" id="KW-0378">Hydrolase</keyword>
<dbReference type="RefSeq" id="WP_073067862.1">
    <property type="nucleotide sequence ID" value="NZ_FQUS01000027.1"/>
</dbReference>
<protein>
    <submittedName>
        <fullName evidence="3">Amidohydrolase</fullName>
    </submittedName>
</protein>